<feature type="region of interest" description="Disordered" evidence="2">
    <location>
        <begin position="362"/>
        <end position="658"/>
    </location>
</feature>
<feature type="compositionally biased region" description="Basic and acidic residues" evidence="2">
    <location>
        <begin position="625"/>
        <end position="647"/>
    </location>
</feature>
<feature type="compositionally biased region" description="Acidic residues" evidence="2">
    <location>
        <begin position="254"/>
        <end position="264"/>
    </location>
</feature>
<name>S8ALX2_DACHA</name>
<protein>
    <submittedName>
        <fullName evidence="3">Uncharacterized protein</fullName>
    </submittedName>
</protein>
<evidence type="ECO:0000313" key="4">
    <source>
        <dbReference type="Proteomes" id="UP000015100"/>
    </source>
</evidence>
<feature type="compositionally biased region" description="Basic and acidic residues" evidence="2">
    <location>
        <begin position="81"/>
        <end position="94"/>
    </location>
</feature>
<feature type="compositionally biased region" description="Acidic residues" evidence="2">
    <location>
        <begin position="462"/>
        <end position="478"/>
    </location>
</feature>
<feature type="compositionally biased region" description="Basic residues" evidence="2">
    <location>
        <begin position="525"/>
        <end position="534"/>
    </location>
</feature>
<feature type="compositionally biased region" description="Acidic residues" evidence="2">
    <location>
        <begin position="540"/>
        <end position="574"/>
    </location>
</feature>
<feature type="compositionally biased region" description="Basic and acidic residues" evidence="2">
    <location>
        <begin position="499"/>
        <end position="514"/>
    </location>
</feature>
<gene>
    <name evidence="3" type="ORF">H072_2101</name>
</gene>
<feature type="compositionally biased region" description="Acidic residues" evidence="2">
    <location>
        <begin position="756"/>
        <end position="765"/>
    </location>
</feature>
<evidence type="ECO:0000256" key="1">
    <source>
        <dbReference type="SAM" id="Coils"/>
    </source>
</evidence>
<reference evidence="4" key="2">
    <citation type="submission" date="2013-04" db="EMBL/GenBank/DDBJ databases">
        <title>Genomic mechanisms accounting for the adaptation to parasitism in nematode-trapping fungi.</title>
        <authorList>
            <person name="Ahren D.G."/>
        </authorList>
    </citation>
    <scope>NUCLEOTIDE SEQUENCE [LARGE SCALE GENOMIC DNA]</scope>
    <source>
        <strain evidence="4">CBS 200.50</strain>
    </source>
</reference>
<feature type="compositionally biased region" description="Acidic residues" evidence="2">
    <location>
        <begin position="772"/>
        <end position="789"/>
    </location>
</feature>
<dbReference type="AlphaFoldDB" id="S8ALX2"/>
<feature type="compositionally biased region" description="Basic and acidic residues" evidence="2">
    <location>
        <begin position="1149"/>
        <end position="1166"/>
    </location>
</feature>
<feature type="region of interest" description="Disordered" evidence="2">
    <location>
        <begin position="310"/>
        <end position="333"/>
    </location>
</feature>
<dbReference type="HOGENOM" id="CLU_269269_0_0_1"/>
<feature type="compositionally biased region" description="Basic and acidic residues" evidence="2">
    <location>
        <begin position="57"/>
        <end position="74"/>
    </location>
</feature>
<comment type="caution">
    <text evidence="3">The sequence shown here is derived from an EMBL/GenBank/DDBJ whole genome shotgun (WGS) entry which is preliminary data.</text>
</comment>
<dbReference type="Proteomes" id="UP000015100">
    <property type="component" value="Unassembled WGS sequence"/>
</dbReference>
<feature type="region of interest" description="Disordered" evidence="2">
    <location>
        <begin position="45"/>
        <end position="158"/>
    </location>
</feature>
<feature type="coiled-coil region" evidence="1">
    <location>
        <begin position="867"/>
        <end position="894"/>
    </location>
</feature>
<dbReference type="EMBL" id="AQGS01000063">
    <property type="protein sequence ID" value="EPS43869.1"/>
    <property type="molecule type" value="Genomic_DNA"/>
</dbReference>
<keyword evidence="1" id="KW-0175">Coiled coil</keyword>
<feature type="compositionally biased region" description="Acidic residues" evidence="2">
    <location>
        <begin position="1136"/>
        <end position="1146"/>
    </location>
</feature>
<feature type="region of interest" description="Disordered" evidence="2">
    <location>
        <begin position="1"/>
        <end position="32"/>
    </location>
</feature>
<feature type="compositionally biased region" description="Basic and acidic residues" evidence="2">
    <location>
        <begin position="243"/>
        <end position="253"/>
    </location>
</feature>
<feature type="compositionally biased region" description="Basic residues" evidence="2">
    <location>
        <begin position="442"/>
        <end position="458"/>
    </location>
</feature>
<feature type="region of interest" description="Disordered" evidence="2">
    <location>
        <begin position="241"/>
        <end position="290"/>
    </location>
</feature>
<feature type="compositionally biased region" description="Polar residues" evidence="2">
    <location>
        <begin position="101"/>
        <end position="118"/>
    </location>
</feature>
<sequence>MVFGSKKGSVPPKPDDMDTPLLEPPSPDPTDRMLSLSEIRRLTVPFYRHTSPSFPSRKPDDRPMSSSQKRDTTLPRHRSPRLSEKFHRFPESIKRKIKTAVTGSSSPPELKKTTSIRSPGQRGIKPVIPGILSPEPPAGTSTPEPLSRSTAQQSGWKTAVVKGAGTKTAQRVYEQEEIWQAEGTIASGELVYDKKVKLFEDFMKDKGLPVASAKKKNNFGRYNEDGDGDGNNSDEGYVVISRSKTEADEATREETEDEMDTSEEERERINRPVGPQRSTLQSLGGGSLNLRKQALTSVKKKNKDKMVQWDDLRPVAPTTEPRRRVDRDEFETPAGKLRIMSGLQAMKGTNESIHRSIGWYDSTSFSPLESSGELAEIAARKKAERAEKRGGKKKKVVQEEEEYERILPSSSEEEDGGRKAAKRPNYKEDSGSDYEVEDIPSKKRKVQRTPIRKRKAKTQKNEEEEDQYEEEDPFEEEEQVAKPQGKLAGGIGRKKKKQTKDEGGAAFKPNRDVSNEDEDEDSKPKRGRKVGKTKQKAEIAQEEEAAEDDDGEGEDEPEVEKEEEQVCEEEEGDENGSVTPSEDEENGEERRKEKAVSGLQFYKGANSKALLRSRTPGQESENSDADSHQRESYDKHSMKRKSVERQRRIQGSQLSGLRRLTAAKAFARQNQSKKDGALLEAKTSGFEPAIRGWWGGVKKAASAPPPKIRLPTPMREAREVMKKRAEELQSQKPRYKGLKDTYGKAKKDIFGPSYNEIDDRDDEEVHEANHDDEYDEDTSYEDPSEEYPPEELPPKEYNSGKRLDKISEVNEWGSQDGTHADEASNEPLEVYHPISKAELDEITKDWDGMMQMLQDHREKEGDLAVDLKRSKKKVSSLTAELKEYKEKLGSTQIELAATKAFGHDKLDYLYNVQPPGTHMGAIAKSHNFLDKKDLTKLDVDAIARLPFSGKLKVNPFRHDDMYQRREIINNLSFPGNAMLVDFGTEYLFQCCHCDALTETRVLFFQDEIVWSNCLCYVCFGHYCCARCVRYTKPLDLNDMPQTREGRESLAGGQADKNYEAWVYMKAIWSDYLKQRAMMDTADEIIESPHTVKGLPKSWGKEHAKDFHWEKSSNPATTAAKAGPRAAVPRKRLRDAESDDESDDNGDPPEQPKSKRQMIEEKGEEIAASRCMENRPPIFYEGCTEEEIAEEELEYAKSRASAGPMEFLWDQGSGGW</sequence>
<dbReference type="OMA" id="FQDEIVW"/>
<dbReference type="OrthoDB" id="5371589at2759"/>
<keyword evidence="4" id="KW-1185">Reference proteome</keyword>
<proteinExistence type="predicted"/>
<feature type="region of interest" description="Disordered" evidence="2">
    <location>
        <begin position="217"/>
        <end position="236"/>
    </location>
</feature>
<accession>S8ALX2</accession>
<feature type="region of interest" description="Disordered" evidence="2">
    <location>
        <begin position="745"/>
        <end position="799"/>
    </location>
</feature>
<evidence type="ECO:0000256" key="2">
    <source>
        <dbReference type="SAM" id="MobiDB-lite"/>
    </source>
</evidence>
<feature type="region of interest" description="Disordered" evidence="2">
    <location>
        <begin position="1109"/>
        <end position="1175"/>
    </location>
</feature>
<evidence type="ECO:0000313" key="3">
    <source>
        <dbReference type="EMBL" id="EPS43869.1"/>
    </source>
</evidence>
<reference evidence="3 4" key="1">
    <citation type="journal article" date="2013" name="PLoS Genet.">
        <title>Genomic mechanisms accounting for the adaptation to parasitism in nematode-trapping fungi.</title>
        <authorList>
            <person name="Meerupati T."/>
            <person name="Andersson K.M."/>
            <person name="Friman E."/>
            <person name="Kumar D."/>
            <person name="Tunlid A."/>
            <person name="Ahren D."/>
        </authorList>
    </citation>
    <scope>NUCLEOTIDE SEQUENCE [LARGE SCALE GENOMIC DNA]</scope>
    <source>
        <strain evidence="3 4">CBS 200.50</strain>
    </source>
</reference>
<feature type="compositionally biased region" description="Basic and acidic residues" evidence="2">
    <location>
        <begin position="378"/>
        <end position="389"/>
    </location>
</feature>
<feature type="compositionally biased region" description="Polar residues" evidence="2">
    <location>
        <begin position="139"/>
        <end position="156"/>
    </location>
</feature>
<organism evidence="3 4">
    <name type="scientific">Dactylellina haptotyla (strain CBS 200.50)</name>
    <name type="common">Nematode-trapping fungus</name>
    <name type="synonym">Monacrosporium haptotylum</name>
    <dbReference type="NCBI Taxonomy" id="1284197"/>
    <lineage>
        <taxon>Eukaryota</taxon>
        <taxon>Fungi</taxon>
        <taxon>Dikarya</taxon>
        <taxon>Ascomycota</taxon>
        <taxon>Pezizomycotina</taxon>
        <taxon>Orbiliomycetes</taxon>
        <taxon>Orbiliales</taxon>
        <taxon>Orbiliaceae</taxon>
        <taxon>Dactylellina</taxon>
    </lineage>
</organism>
<feature type="compositionally biased region" description="Low complexity" evidence="2">
    <location>
        <begin position="1114"/>
        <end position="1126"/>
    </location>
</feature>